<feature type="non-terminal residue" evidence="1">
    <location>
        <position position="170"/>
    </location>
</feature>
<accession>A0A2P7UF80</accession>
<proteinExistence type="predicted"/>
<organism evidence="1 2">
    <name type="scientific">Brevibacillus fortis</name>
    <dbReference type="NCBI Taxonomy" id="2126352"/>
    <lineage>
        <taxon>Bacteria</taxon>
        <taxon>Bacillati</taxon>
        <taxon>Bacillota</taxon>
        <taxon>Bacilli</taxon>
        <taxon>Bacillales</taxon>
        <taxon>Paenibacillaceae</taxon>
        <taxon>Brevibacillus</taxon>
    </lineage>
</organism>
<evidence type="ECO:0000313" key="2">
    <source>
        <dbReference type="Proteomes" id="UP000240419"/>
    </source>
</evidence>
<evidence type="ECO:0000313" key="1">
    <source>
        <dbReference type="EMBL" id="PSJ85644.1"/>
    </source>
</evidence>
<comment type="caution">
    <text evidence="1">The sequence shown here is derived from an EMBL/GenBank/DDBJ whole genome shotgun (WGS) entry which is preliminary data.</text>
</comment>
<gene>
    <name evidence="1" type="ORF">C7R93_29570</name>
</gene>
<feature type="non-terminal residue" evidence="1">
    <location>
        <position position="1"/>
    </location>
</feature>
<dbReference type="EMBL" id="PXZM01000072">
    <property type="protein sequence ID" value="PSJ85644.1"/>
    <property type="molecule type" value="Genomic_DNA"/>
</dbReference>
<name>A0A2P7UF80_9BACL</name>
<protein>
    <submittedName>
        <fullName evidence="1">Uncharacterized protein</fullName>
    </submittedName>
</protein>
<keyword evidence="2" id="KW-1185">Reference proteome</keyword>
<reference evidence="1 2" key="1">
    <citation type="submission" date="2018-03" db="EMBL/GenBank/DDBJ databases">
        <title>Brevisbacillus phylogenomics.</title>
        <authorList>
            <person name="Dunlap C."/>
        </authorList>
    </citation>
    <scope>NUCLEOTIDE SEQUENCE [LARGE SCALE GENOMIC DNA]</scope>
    <source>
        <strain evidence="1 2">NRRL NRS-1210</strain>
    </source>
</reference>
<dbReference type="Proteomes" id="UP000240419">
    <property type="component" value="Unassembled WGS sequence"/>
</dbReference>
<dbReference type="AlphaFoldDB" id="A0A2P7UF80"/>
<sequence length="170" mass="19277">GEKSEDLRDTDRDAMQKAKHAFKRPPLKHVLKGLLWTRFRFLHGVVQSIPQGVALEAERFLLFLPHHNSNLRLLLCSCGEEKNISSLGSRLRPTGEHALSAPKGFAGKRKSGSRFVVWARCVSVARESLLRSVGLHKSLRLEIFFSVVTDYILQSFKDFQARLTLKARRG</sequence>